<dbReference type="HOGENOM" id="CLU_2492153_0_0_6"/>
<comment type="caution">
    <text evidence="1">The sequence shown here is derived from an EMBL/GenBank/DDBJ whole genome shotgun (WGS) entry which is preliminary data.</text>
</comment>
<evidence type="ECO:0000313" key="2">
    <source>
        <dbReference type="Proteomes" id="UP000004750"/>
    </source>
</evidence>
<dbReference type="Proteomes" id="UP000004750">
    <property type="component" value="Unassembled WGS sequence"/>
</dbReference>
<dbReference type="STRING" id="797473.HMPREF9080_02105"/>
<name>G9ZH48_9GAMM</name>
<gene>
    <name evidence="1" type="ORF">HMPREF9080_02105</name>
</gene>
<dbReference type="AlphaFoldDB" id="G9ZH48"/>
<evidence type="ECO:0000313" key="1">
    <source>
        <dbReference type="EMBL" id="EHM52800.1"/>
    </source>
</evidence>
<proteinExistence type="predicted"/>
<organism evidence="1 2">
    <name type="scientific">Cardiobacterium valvarum F0432</name>
    <dbReference type="NCBI Taxonomy" id="797473"/>
    <lineage>
        <taxon>Bacteria</taxon>
        <taxon>Pseudomonadati</taxon>
        <taxon>Pseudomonadota</taxon>
        <taxon>Gammaproteobacteria</taxon>
        <taxon>Cardiobacteriales</taxon>
        <taxon>Cardiobacteriaceae</taxon>
        <taxon>Cardiobacterium</taxon>
    </lineage>
</organism>
<reference evidence="1 2" key="1">
    <citation type="submission" date="2011-08" db="EMBL/GenBank/DDBJ databases">
        <authorList>
            <person name="Weinstock G."/>
            <person name="Sodergren E."/>
            <person name="Clifton S."/>
            <person name="Fulton L."/>
            <person name="Fulton B."/>
            <person name="Courtney L."/>
            <person name="Fronick C."/>
            <person name="Harrison M."/>
            <person name="Strong C."/>
            <person name="Farmer C."/>
            <person name="Delahaunty K."/>
            <person name="Markovic C."/>
            <person name="Hall O."/>
            <person name="Minx P."/>
            <person name="Tomlinson C."/>
            <person name="Mitreva M."/>
            <person name="Hou S."/>
            <person name="Chen J."/>
            <person name="Wollam A."/>
            <person name="Pepin K.H."/>
            <person name="Johnson M."/>
            <person name="Bhonagiri V."/>
            <person name="Zhang X."/>
            <person name="Suruliraj S."/>
            <person name="Warren W."/>
            <person name="Chinwalla A."/>
            <person name="Mardis E.R."/>
            <person name="Wilson R.K."/>
        </authorList>
    </citation>
    <scope>NUCLEOTIDE SEQUENCE [LARGE SCALE GENOMIC DNA]</scope>
    <source>
        <strain evidence="1 2">F0432</strain>
    </source>
</reference>
<accession>G9ZH48</accession>
<sequence length="86" mass="9374">MDEMGDALQPALRRFPFDFHGLVAGKRQAATVGKAQVAPVVNQPGIRRGDGGALFKQALQFRRVEMAEVGQRLFAVAVGFIVHQRA</sequence>
<dbReference type="EMBL" id="AGCM01000121">
    <property type="protein sequence ID" value="EHM52800.1"/>
    <property type="molecule type" value="Genomic_DNA"/>
</dbReference>
<protein>
    <submittedName>
        <fullName evidence="1">Uncharacterized protein</fullName>
    </submittedName>
</protein>